<comment type="caution">
    <text evidence="1">The sequence shown here is derived from an EMBL/GenBank/DDBJ whole genome shotgun (WGS) entry which is preliminary data.</text>
</comment>
<name>A0ABP3JI38_9ACTN</name>
<keyword evidence="2" id="KW-1185">Reference proteome</keyword>
<evidence type="ECO:0008006" key="3">
    <source>
        <dbReference type="Google" id="ProtNLM"/>
    </source>
</evidence>
<dbReference type="Proteomes" id="UP001500909">
    <property type="component" value="Unassembled WGS sequence"/>
</dbReference>
<evidence type="ECO:0000313" key="2">
    <source>
        <dbReference type="Proteomes" id="UP001500909"/>
    </source>
</evidence>
<dbReference type="EMBL" id="BAAABY010000011">
    <property type="protein sequence ID" value="GAA0454362.1"/>
    <property type="molecule type" value="Genomic_DNA"/>
</dbReference>
<accession>A0ABP3JI38</accession>
<gene>
    <name evidence="1" type="ORF">GCM10010361_18030</name>
</gene>
<dbReference type="RefSeq" id="WP_346094376.1">
    <property type="nucleotide sequence ID" value="NZ_BAAABY010000011.1"/>
</dbReference>
<sequence length="129" mass="13872">MAISTIPDVTNHTSLMNALQTIRSEVEARQEDVDNLGAWSGEMAERMRTGAEELAPLNVDVYTRGNFVLLGDLIDGQRAAASAYKNASDISVAQAGIAARTAYRNHGRIQEAADNADVPMANGSFYQAE</sequence>
<proteinExistence type="predicted"/>
<evidence type="ECO:0000313" key="1">
    <source>
        <dbReference type="EMBL" id="GAA0454362.1"/>
    </source>
</evidence>
<reference evidence="2" key="1">
    <citation type="journal article" date="2019" name="Int. J. Syst. Evol. Microbiol.">
        <title>The Global Catalogue of Microorganisms (GCM) 10K type strain sequencing project: providing services to taxonomists for standard genome sequencing and annotation.</title>
        <authorList>
            <consortium name="The Broad Institute Genomics Platform"/>
            <consortium name="The Broad Institute Genome Sequencing Center for Infectious Disease"/>
            <person name="Wu L."/>
            <person name="Ma J."/>
        </authorList>
    </citation>
    <scope>NUCLEOTIDE SEQUENCE [LARGE SCALE GENOMIC DNA]</scope>
    <source>
        <strain evidence="2">JCM 4805</strain>
    </source>
</reference>
<protein>
    <recommendedName>
        <fullName evidence="3">WXG100 family type VII secretion target</fullName>
    </recommendedName>
</protein>
<organism evidence="1 2">
    <name type="scientific">Streptomyces olivaceiscleroticus</name>
    <dbReference type="NCBI Taxonomy" id="68245"/>
    <lineage>
        <taxon>Bacteria</taxon>
        <taxon>Bacillati</taxon>
        <taxon>Actinomycetota</taxon>
        <taxon>Actinomycetes</taxon>
        <taxon>Kitasatosporales</taxon>
        <taxon>Streptomycetaceae</taxon>
        <taxon>Streptomyces</taxon>
    </lineage>
</organism>